<accession>A0A433PCY0</accession>
<protein>
    <recommendedName>
        <fullName evidence="3">Galactose oxidase</fullName>
    </recommendedName>
</protein>
<dbReference type="InterPro" id="IPR015915">
    <property type="entry name" value="Kelch-typ_b-propeller"/>
</dbReference>
<dbReference type="Proteomes" id="UP000274822">
    <property type="component" value="Unassembled WGS sequence"/>
</dbReference>
<dbReference type="Gene3D" id="2.120.10.80">
    <property type="entry name" value="Kelch-type beta propeller"/>
    <property type="match status" value="1"/>
</dbReference>
<dbReference type="SUPFAM" id="SSF117281">
    <property type="entry name" value="Kelch motif"/>
    <property type="match status" value="1"/>
</dbReference>
<evidence type="ECO:0008006" key="3">
    <source>
        <dbReference type="Google" id="ProtNLM"/>
    </source>
</evidence>
<feature type="non-terminal residue" evidence="1">
    <location>
        <position position="1"/>
    </location>
</feature>
<evidence type="ECO:0000313" key="1">
    <source>
        <dbReference type="EMBL" id="RUS15375.1"/>
    </source>
</evidence>
<name>A0A433PCY0_9FUNG</name>
<dbReference type="EMBL" id="RBNJ01025640">
    <property type="protein sequence ID" value="RUS15375.1"/>
    <property type="molecule type" value="Genomic_DNA"/>
</dbReference>
<evidence type="ECO:0000313" key="2">
    <source>
        <dbReference type="Proteomes" id="UP000274822"/>
    </source>
</evidence>
<dbReference type="AlphaFoldDB" id="A0A433PCY0"/>
<sequence length="130" mass="13939">AVHIHYFLVVAYRSFPRSDTKVYIIGGATAEVIVPINNITVYDTVAGTWSCSMSTGSQLPLNRSGTRPFDGKSIIIFGGTGGSAASYFSDVWTLDVNLFQWTSPAITGSGSKSGIYGMNCRNLLTTFAIL</sequence>
<keyword evidence="2" id="KW-1185">Reference proteome</keyword>
<organism evidence="1 2">
    <name type="scientific">Jimgerdemannia flammicorona</name>
    <dbReference type="NCBI Taxonomy" id="994334"/>
    <lineage>
        <taxon>Eukaryota</taxon>
        <taxon>Fungi</taxon>
        <taxon>Fungi incertae sedis</taxon>
        <taxon>Mucoromycota</taxon>
        <taxon>Mucoromycotina</taxon>
        <taxon>Endogonomycetes</taxon>
        <taxon>Endogonales</taxon>
        <taxon>Endogonaceae</taxon>
        <taxon>Jimgerdemannia</taxon>
    </lineage>
</organism>
<comment type="caution">
    <text evidence="1">The sequence shown here is derived from an EMBL/GenBank/DDBJ whole genome shotgun (WGS) entry which is preliminary data.</text>
</comment>
<feature type="non-terminal residue" evidence="1">
    <location>
        <position position="130"/>
    </location>
</feature>
<reference evidence="1 2" key="1">
    <citation type="journal article" date="2018" name="New Phytol.">
        <title>Phylogenomics of Endogonaceae and evolution of mycorrhizas within Mucoromycota.</title>
        <authorList>
            <person name="Chang Y."/>
            <person name="Desiro A."/>
            <person name="Na H."/>
            <person name="Sandor L."/>
            <person name="Lipzen A."/>
            <person name="Clum A."/>
            <person name="Barry K."/>
            <person name="Grigoriev I.V."/>
            <person name="Martin F.M."/>
            <person name="Stajich J.E."/>
            <person name="Smith M.E."/>
            <person name="Bonito G."/>
            <person name="Spatafora J.W."/>
        </authorList>
    </citation>
    <scope>NUCLEOTIDE SEQUENCE [LARGE SCALE GENOMIC DNA]</scope>
    <source>
        <strain evidence="1 2">AD002</strain>
    </source>
</reference>
<gene>
    <name evidence="1" type="ORF">BC938DRAFT_476974</name>
</gene>
<proteinExistence type="predicted"/>